<dbReference type="Proteomes" id="UP000030746">
    <property type="component" value="Unassembled WGS sequence"/>
</dbReference>
<dbReference type="CTD" id="20230827"/>
<dbReference type="AlphaFoldDB" id="V4B2F5"/>
<dbReference type="GeneID" id="20230827"/>
<evidence type="ECO:0000313" key="1">
    <source>
        <dbReference type="EMBL" id="ESP00532.1"/>
    </source>
</evidence>
<sequence>MYKKSGTKSPFWGGSNSSLLLLVDYQLYPSRLTASSSTPRLSALPLEINSPLYNP</sequence>
<proteinExistence type="predicted"/>
<dbReference type="EMBL" id="KB200701">
    <property type="protein sequence ID" value="ESP00532.1"/>
    <property type="molecule type" value="Genomic_DNA"/>
</dbReference>
<protein>
    <submittedName>
        <fullName evidence="1">Uncharacterized protein</fullName>
    </submittedName>
</protein>
<gene>
    <name evidence="1" type="ORF">LOTGIDRAFT_112175</name>
</gene>
<keyword evidence="2" id="KW-1185">Reference proteome</keyword>
<organism evidence="1 2">
    <name type="scientific">Lottia gigantea</name>
    <name type="common">Giant owl limpet</name>
    <dbReference type="NCBI Taxonomy" id="225164"/>
    <lineage>
        <taxon>Eukaryota</taxon>
        <taxon>Metazoa</taxon>
        <taxon>Spiralia</taxon>
        <taxon>Lophotrochozoa</taxon>
        <taxon>Mollusca</taxon>
        <taxon>Gastropoda</taxon>
        <taxon>Patellogastropoda</taxon>
        <taxon>Lottioidea</taxon>
        <taxon>Lottiidae</taxon>
        <taxon>Lottia</taxon>
    </lineage>
</organism>
<name>V4B2F5_LOTGI</name>
<accession>V4B2F5</accession>
<dbReference type="HOGENOM" id="CLU_3034722_0_0_1"/>
<reference evidence="1 2" key="1">
    <citation type="journal article" date="2013" name="Nature">
        <title>Insights into bilaterian evolution from three spiralian genomes.</title>
        <authorList>
            <person name="Simakov O."/>
            <person name="Marletaz F."/>
            <person name="Cho S.J."/>
            <person name="Edsinger-Gonzales E."/>
            <person name="Havlak P."/>
            <person name="Hellsten U."/>
            <person name="Kuo D.H."/>
            <person name="Larsson T."/>
            <person name="Lv J."/>
            <person name="Arendt D."/>
            <person name="Savage R."/>
            <person name="Osoegawa K."/>
            <person name="de Jong P."/>
            <person name="Grimwood J."/>
            <person name="Chapman J.A."/>
            <person name="Shapiro H."/>
            <person name="Aerts A."/>
            <person name="Otillar R.P."/>
            <person name="Terry A.Y."/>
            <person name="Boore J.L."/>
            <person name="Grigoriev I.V."/>
            <person name="Lindberg D.R."/>
            <person name="Seaver E.C."/>
            <person name="Weisblat D.A."/>
            <person name="Putnam N.H."/>
            <person name="Rokhsar D.S."/>
        </authorList>
    </citation>
    <scope>NUCLEOTIDE SEQUENCE [LARGE SCALE GENOMIC DNA]</scope>
</reference>
<evidence type="ECO:0000313" key="2">
    <source>
        <dbReference type="Proteomes" id="UP000030746"/>
    </source>
</evidence>
<dbReference type="RefSeq" id="XP_009048651.1">
    <property type="nucleotide sequence ID" value="XM_009050403.1"/>
</dbReference>
<dbReference type="KEGG" id="lgi:LOTGIDRAFT_112175"/>